<dbReference type="Proteomes" id="UP001157502">
    <property type="component" value="Chromosome 1"/>
</dbReference>
<evidence type="ECO:0000313" key="2">
    <source>
        <dbReference type="Proteomes" id="UP001157502"/>
    </source>
</evidence>
<accession>A0ACC2HLL3</accession>
<reference evidence="1" key="1">
    <citation type="submission" date="2021-05" db="EMBL/GenBank/DDBJ databases">
        <authorList>
            <person name="Pan Q."/>
            <person name="Jouanno E."/>
            <person name="Zahm M."/>
            <person name="Klopp C."/>
            <person name="Cabau C."/>
            <person name="Louis A."/>
            <person name="Berthelot C."/>
            <person name="Parey E."/>
            <person name="Roest Crollius H."/>
            <person name="Montfort J."/>
            <person name="Robinson-Rechavi M."/>
            <person name="Bouchez O."/>
            <person name="Lampietro C."/>
            <person name="Lopez Roques C."/>
            <person name="Donnadieu C."/>
            <person name="Postlethwait J."/>
            <person name="Bobe J."/>
            <person name="Dillon D."/>
            <person name="Chandos A."/>
            <person name="von Hippel F."/>
            <person name="Guiguen Y."/>
        </authorList>
    </citation>
    <scope>NUCLEOTIDE SEQUENCE</scope>
    <source>
        <strain evidence="1">YG-Jan2019</strain>
    </source>
</reference>
<evidence type="ECO:0000313" key="1">
    <source>
        <dbReference type="EMBL" id="KAJ8016581.1"/>
    </source>
</evidence>
<keyword evidence="2" id="KW-1185">Reference proteome</keyword>
<sequence>MRWMWSLGLALLLALISRVRGLEIPLDVEQPPTITVQTRGPVLSLPADQSFAMRCEAKGNPQPVYRWTKDGQELDPLLNLGDKKERNNGSFEIQSTALAQFQGTYRCYAFNKLGTAVSEEIKLLVSNVPKFPKETFDPIVVEEGGPVILECNPPEGIYPRQIYWMSIDLLHIEQDERLSVGLNGNLYFSNALLKDSQTDYYCVASFSIIRLIVQKMPMSLVVKSVNRAGGLHDSDAYAIPLRIPRLMTPSGYQSVVLLVKGQALVLECISEGLPTPVTEWTKMGEELPKRAEIKNYGKLLTISNVEVEDVGKYSCVAMNSVGEAVHYFSVKVEDPPRWLPEPPKGQLAGVGSDVNIKCSASGMPKPAITWRRNGKPLDDNSTHRRVFDDTLMFHRAKPEDSGVYQCEASNRHGTIMANVNIMIMNFPSRILTKDYQRYLVVQGRHVIMDCEVFSSPPSNISWNKDGTPESVKGERFTLLRNGSLLINQTVKEDSGEYLCSATNSDRTKTAIRALLDIKDPTKIVGPPRHQQIIRGTTAHLTCLAEYDKSLKKDFKIVWSKDEDEITAFTEQSRYFLVDGTLQIINVNQSDEGAYTCIARTNVDQDSASARVTVLDVPDAPEYLELSEEKNRSVRLTWVPGDDNNSSVTEFVVEYEVSQFPGTWLELQRVSENQDTVVLALQGNLNYQFRMYAVNAIGKGPPSEPTERYKTPPAAPDRNPENIKIEGHLTHQIVISWEPLSLVEHNGPDLEYKVSYRRVGVTDKWTDHLVRRHSIVVNNAPTFVPYEIMIQSRNSHGWGPEPKVVTGYSGEDFPTASPQDVAVELINTTVVRVSWTTVPQATIRGHLGGYIVHWERKRSLLHSNRISEESHSLTFPENRSHAIVSNLRPFSEYRLTVNVFNKRGNGPSSDAVIFQTPEGVPEEVPILTVSNALGESIILVWAPPFEANGILTGYHLLYQLVNETLELGDTREVNISGADTTQWLVQDLKDNGEYMFYLSACTQEGCGPPRMEEGRTVPEASESNWRISEAVNTSKGFHMIDGLEPGTKYTVRLVANSQHNNASIYEDVIQTRVKEFSGRHDRVIMQRGIVGMMCTVAFLTVAVLFACFVSRNKSGKYAVKEKEDHHPEVESQSMIDDTSESSDEKPLKSQYSLDSMNGENSDSADSPQDYGDEEESLFNEDGSFIGEYSGLETVST</sequence>
<organism evidence="1 2">
    <name type="scientific">Dallia pectoralis</name>
    <name type="common">Alaska blackfish</name>
    <dbReference type="NCBI Taxonomy" id="75939"/>
    <lineage>
        <taxon>Eukaryota</taxon>
        <taxon>Metazoa</taxon>
        <taxon>Chordata</taxon>
        <taxon>Craniata</taxon>
        <taxon>Vertebrata</taxon>
        <taxon>Euteleostomi</taxon>
        <taxon>Actinopterygii</taxon>
        <taxon>Neopterygii</taxon>
        <taxon>Teleostei</taxon>
        <taxon>Protacanthopterygii</taxon>
        <taxon>Esociformes</taxon>
        <taxon>Umbridae</taxon>
        <taxon>Dallia</taxon>
    </lineage>
</organism>
<dbReference type="EMBL" id="CM055728">
    <property type="protein sequence ID" value="KAJ8016581.1"/>
    <property type="molecule type" value="Genomic_DNA"/>
</dbReference>
<name>A0ACC2HLL3_DALPE</name>
<gene>
    <name evidence="1" type="ORF">DPEC_G00008720</name>
</gene>
<protein>
    <submittedName>
        <fullName evidence="1">Uncharacterized protein</fullName>
    </submittedName>
</protein>
<proteinExistence type="predicted"/>
<comment type="caution">
    <text evidence="1">The sequence shown here is derived from an EMBL/GenBank/DDBJ whole genome shotgun (WGS) entry which is preliminary data.</text>
</comment>